<protein>
    <recommendedName>
        <fullName evidence="2">TIR domain-containing protein</fullName>
    </recommendedName>
</protein>
<dbReference type="PROSITE" id="PS50104">
    <property type="entry name" value="TIR"/>
    <property type="match status" value="1"/>
</dbReference>
<reference evidence="3" key="1">
    <citation type="submission" date="2021-02" db="EMBL/GenBank/DDBJ databases">
        <authorList>
            <person name="Nowell W R."/>
        </authorList>
    </citation>
    <scope>NUCLEOTIDE SEQUENCE</scope>
</reference>
<dbReference type="AlphaFoldDB" id="A0A814KM04"/>
<dbReference type="Gene3D" id="3.40.50.10140">
    <property type="entry name" value="Toll/interleukin-1 receptor homology (TIR) domain"/>
    <property type="match status" value="1"/>
</dbReference>
<gene>
    <name evidence="3" type="ORF">EDS130_LOCUS17588</name>
</gene>
<dbReference type="InterPro" id="IPR000157">
    <property type="entry name" value="TIR_dom"/>
</dbReference>
<dbReference type="PANTHER" id="PTHR46270">
    <property type="entry name" value="ARMADILLO-TYPE FOLD-RELATED"/>
    <property type="match status" value="1"/>
</dbReference>
<feature type="domain" description="TIR" evidence="2">
    <location>
        <begin position="566"/>
        <end position="696"/>
    </location>
</feature>
<proteinExistence type="predicted"/>
<dbReference type="SUPFAM" id="SSF52200">
    <property type="entry name" value="Toll/Interleukin receptor TIR domain"/>
    <property type="match status" value="1"/>
</dbReference>
<organism evidence="3 4">
    <name type="scientific">Adineta ricciae</name>
    <name type="common">Rotifer</name>
    <dbReference type="NCBI Taxonomy" id="249248"/>
    <lineage>
        <taxon>Eukaryota</taxon>
        <taxon>Metazoa</taxon>
        <taxon>Spiralia</taxon>
        <taxon>Gnathifera</taxon>
        <taxon>Rotifera</taxon>
        <taxon>Eurotatoria</taxon>
        <taxon>Bdelloidea</taxon>
        <taxon>Adinetida</taxon>
        <taxon>Adinetidae</taxon>
        <taxon>Adineta</taxon>
    </lineage>
</organism>
<name>A0A814KM04_ADIRI</name>
<dbReference type="SUPFAM" id="SSF48371">
    <property type="entry name" value="ARM repeat"/>
    <property type="match status" value="1"/>
</dbReference>
<evidence type="ECO:0000313" key="4">
    <source>
        <dbReference type="Proteomes" id="UP000663852"/>
    </source>
</evidence>
<dbReference type="InterPro" id="IPR016024">
    <property type="entry name" value="ARM-type_fold"/>
</dbReference>
<evidence type="ECO:0000313" key="3">
    <source>
        <dbReference type="EMBL" id="CAF1054229.1"/>
    </source>
</evidence>
<accession>A0A814KM04</accession>
<dbReference type="OrthoDB" id="9986297at2759"/>
<feature type="region of interest" description="Disordered" evidence="1">
    <location>
        <begin position="542"/>
        <end position="562"/>
    </location>
</feature>
<dbReference type="Proteomes" id="UP000663852">
    <property type="component" value="Unassembled WGS sequence"/>
</dbReference>
<comment type="caution">
    <text evidence="3">The sequence shown here is derived from an EMBL/GenBank/DDBJ whole genome shotgun (WGS) entry which is preliminary data.</text>
</comment>
<dbReference type="PANTHER" id="PTHR46270:SF2">
    <property type="entry name" value="TIR DOMAIN-CONTAINING PROTEIN"/>
    <property type="match status" value="1"/>
</dbReference>
<dbReference type="InterPro" id="IPR035897">
    <property type="entry name" value="Toll_tir_struct_dom_sf"/>
</dbReference>
<dbReference type="EMBL" id="CAJNOJ010000079">
    <property type="protein sequence ID" value="CAF1054229.1"/>
    <property type="molecule type" value="Genomic_DNA"/>
</dbReference>
<sequence>MGFGCSKIDQPTNSIQRLSITSNGSIFSAASHTTHATTKNIMDNIVHDIDTEQLKLNAFYIRLTENKIKIKQLLEPVLINHELIVLLKKRLVSILEKWNLSPTEQLDQTEKLTFRNIAIFFSEIAERFNSDTPPTIYRTFLSSMPCISIMQQCLDNMAADGKHMTDPHDQYNLESFSYLLNTFRSFDTSSGDHSIDEIPSIFPLLISVSDLIRSKYYKQTFLNLSHDANEFTILERFLLERCPGFVNAYKGKRSSEIHNRLLEQLFDQSVEFLEYFLPNVQTWTSPVILALTHVIDIMVNASSSAQTHIFQHPKIIEYVLIILCNQRLCSKLPSKQMTPETWLINSILTGLHNMIYDSKLLAIIQQKTVTSIFLNITSISSYDRIRIHAYLILAGILNEAEIKQLNNAKEITTVFLIYLTKAMQSPDRMFRGVPLIAILCGLKTLVQHDEIKSEMLAQNGNLETLSTVIFKSNGQELAHALSILWTLSFEKNVALAIIKNDKLISRIQILATETTSNTQIGSTISSAAQGILWQIQGEKENGKVVNESDEPVSSSNKDRKTSGKTKKYDLMISYAHDDKELCHRIADQLIRDGFSVWIDKNNMTGSTPAAIADGIENSEIVLLGMTYSYKISPWCQREGNYAFQRQTKIIPLKLPPAYSPDGWLGLLVSNLNYINFSKFDFSTAYEQLKAEIRKLSNTKVAQGPATTDPVGDTEYVYPPQSNGLYATIPIQNWSQQHVIDFMNDKKLYPLILLCKGMDGAALYQLYTFCNDNPTVSFDSLQKKLEKKFNNYDLSPIEYTIFISEMKKLTILV</sequence>
<evidence type="ECO:0000259" key="2">
    <source>
        <dbReference type="PROSITE" id="PS50104"/>
    </source>
</evidence>
<dbReference type="Pfam" id="PF13676">
    <property type="entry name" value="TIR_2"/>
    <property type="match status" value="1"/>
</dbReference>
<dbReference type="GO" id="GO:0007165">
    <property type="term" value="P:signal transduction"/>
    <property type="evidence" value="ECO:0007669"/>
    <property type="project" value="InterPro"/>
</dbReference>
<evidence type="ECO:0000256" key="1">
    <source>
        <dbReference type="SAM" id="MobiDB-lite"/>
    </source>
</evidence>